<sequence>MSKAIFIGSDYFSGFFNLLGFSTYAYKGDCNNAIDFIEKNIESVKIVVLSRMIEPACIDIIIKRLESQNVNYIIIPELSDIEKENIDEYYDRIIKTLIGM</sequence>
<protein>
    <recommendedName>
        <fullName evidence="2">V-type ATP synthase subunit F</fullName>
    </recommendedName>
</protein>
<proteinExistence type="predicted"/>
<evidence type="ECO:0000313" key="1">
    <source>
        <dbReference type="EMBL" id="HDS10484.1"/>
    </source>
</evidence>
<dbReference type="EMBL" id="DSDY01000086">
    <property type="protein sequence ID" value="HDS10484.1"/>
    <property type="molecule type" value="Genomic_DNA"/>
</dbReference>
<comment type="caution">
    <text evidence="1">The sequence shown here is derived from an EMBL/GenBank/DDBJ whole genome shotgun (WGS) entry which is preliminary data.</text>
</comment>
<dbReference type="AlphaFoldDB" id="A0A7C1I1H1"/>
<organism evidence="1">
    <name type="scientific">Fervidicoccus fontis</name>
    <dbReference type="NCBI Taxonomy" id="683846"/>
    <lineage>
        <taxon>Archaea</taxon>
        <taxon>Thermoproteota</taxon>
        <taxon>Thermoprotei</taxon>
        <taxon>Fervidicoccales</taxon>
        <taxon>Fervidicoccaceae</taxon>
        <taxon>Fervidicoccus</taxon>
    </lineage>
</organism>
<reference evidence="1" key="1">
    <citation type="journal article" date="2020" name="mSystems">
        <title>Genome- and Community-Level Interaction Insights into Carbon Utilization and Element Cycling Functions of Hydrothermarchaeota in Hydrothermal Sediment.</title>
        <authorList>
            <person name="Zhou Z."/>
            <person name="Liu Y."/>
            <person name="Xu W."/>
            <person name="Pan J."/>
            <person name="Luo Z.H."/>
            <person name="Li M."/>
        </authorList>
    </citation>
    <scope>NUCLEOTIDE SEQUENCE [LARGE SCALE GENOMIC DNA]</scope>
    <source>
        <strain evidence="1">SpSt-123</strain>
    </source>
</reference>
<name>A0A7C1I1H1_9CREN</name>
<accession>A0A7C1I1H1</accession>
<gene>
    <name evidence="1" type="ORF">ENO04_02515</name>
</gene>
<evidence type="ECO:0008006" key="2">
    <source>
        <dbReference type="Google" id="ProtNLM"/>
    </source>
</evidence>